<evidence type="ECO:0000313" key="4">
    <source>
        <dbReference type="Proteomes" id="UP001214441"/>
    </source>
</evidence>
<dbReference type="Gene3D" id="3.30.1310.10">
    <property type="entry name" value="Nucleoid-associated protein YbaB-like domain"/>
    <property type="match status" value="1"/>
</dbReference>
<dbReference type="InterPro" id="IPR036894">
    <property type="entry name" value="YbaB-like_sf"/>
</dbReference>
<keyword evidence="4" id="KW-1185">Reference proteome</keyword>
<feature type="coiled-coil region" evidence="1">
    <location>
        <begin position="9"/>
        <end position="36"/>
    </location>
</feature>
<feature type="region of interest" description="Disordered" evidence="2">
    <location>
        <begin position="120"/>
        <end position="157"/>
    </location>
</feature>
<dbReference type="RefSeq" id="WP_274045698.1">
    <property type="nucleotide sequence ID" value="NZ_JANCPR020000024.1"/>
</dbReference>
<sequence>MSEPLQERIAQAAAELEAARAAVERAQTDLSQASATVRSKDRVVEATVEAQGGLTGLKFLDNKHQNMTGPQLAASVMEAVQQGRAQMAHRVMDTFAPFTQPGPEGSVRRGLDLDWNRIFGSALSGGGQPGSGRAGRDRLRDEIHEDDEGDGNGGNRT</sequence>
<feature type="compositionally biased region" description="Gly residues" evidence="2">
    <location>
        <begin position="123"/>
        <end position="133"/>
    </location>
</feature>
<dbReference type="EMBL" id="JANCPR020000024">
    <property type="protein sequence ID" value="MDJ1134913.1"/>
    <property type="molecule type" value="Genomic_DNA"/>
</dbReference>
<evidence type="ECO:0000313" key="3">
    <source>
        <dbReference type="EMBL" id="MDJ1134913.1"/>
    </source>
</evidence>
<dbReference type="Pfam" id="PF02575">
    <property type="entry name" value="YbaB_DNA_bd"/>
    <property type="match status" value="1"/>
</dbReference>
<evidence type="ECO:0000256" key="2">
    <source>
        <dbReference type="SAM" id="MobiDB-lite"/>
    </source>
</evidence>
<comment type="caution">
    <text evidence="3">The sequence shown here is derived from an EMBL/GenBank/DDBJ whole genome shotgun (WGS) entry which is preliminary data.</text>
</comment>
<dbReference type="Proteomes" id="UP001214441">
    <property type="component" value="Unassembled WGS sequence"/>
</dbReference>
<evidence type="ECO:0000256" key="1">
    <source>
        <dbReference type="SAM" id="Coils"/>
    </source>
</evidence>
<proteinExistence type="predicted"/>
<dbReference type="InterPro" id="IPR004401">
    <property type="entry name" value="YbaB/EbfC"/>
</dbReference>
<keyword evidence="1" id="KW-0175">Coiled coil</keyword>
<feature type="compositionally biased region" description="Basic and acidic residues" evidence="2">
    <location>
        <begin position="134"/>
        <end position="143"/>
    </location>
</feature>
<accession>A0ABT7A0Q3</accession>
<reference evidence="3 4" key="1">
    <citation type="submission" date="2023-05" db="EMBL/GenBank/DDBJ databases">
        <title>Streptantibioticus silvisoli sp. nov., acidotolerant actinomycetes 1 from pine litter.</title>
        <authorList>
            <person name="Swiecimska M."/>
            <person name="Golinska P."/>
            <person name="Sangal V."/>
            <person name="Wachnowicz B."/>
            <person name="Goodfellow M."/>
        </authorList>
    </citation>
    <scope>NUCLEOTIDE SEQUENCE [LARGE SCALE GENOMIC DNA]</scope>
    <source>
        <strain evidence="3 4">DSM 42109</strain>
    </source>
</reference>
<protein>
    <submittedName>
        <fullName evidence="3">YbaB/EbfC family nucleoid-associated protein</fullName>
    </submittedName>
</protein>
<organism evidence="3 4">
    <name type="scientific">Streptomyces iconiensis</name>
    <dbReference type="NCBI Taxonomy" id="1384038"/>
    <lineage>
        <taxon>Bacteria</taxon>
        <taxon>Bacillati</taxon>
        <taxon>Actinomycetota</taxon>
        <taxon>Actinomycetes</taxon>
        <taxon>Kitasatosporales</taxon>
        <taxon>Streptomycetaceae</taxon>
        <taxon>Streptomyces</taxon>
    </lineage>
</organism>
<gene>
    <name evidence="3" type="ORF">NMN56_023730</name>
</gene>
<name>A0ABT7A0Q3_9ACTN</name>